<evidence type="ECO:0000256" key="8">
    <source>
        <dbReference type="PIRSR" id="PIRSR000294-1"/>
    </source>
</evidence>
<dbReference type="Gene3D" id="1.10.760.10">
    <property type="entry name" value="Cytochrome c-like domain"/>
    <property type="match status" value="2"/>
</dbReference>
<comment type="PTM">
    <text evidence="8">Binds 2 heme groups per subunit.</text>
</comment>
<keyword evidence="3 9" id="KW-0479">Metal-binding</keyword>
<keyword evidence="5" id="KW-0574">Periplasm</keyword>
<dbReference type="PIRSF" id="PIRSF000294">
    <property type="entry name" value="Cytochrome-c_peroxidase"/>
    <property type="match status" value="1"/>
</dbReference>
<evidence type="ECO:0000256" key="6">
    <source>
        <dbReference type="ARBA" id="ARBA00023002"/>
    </source>
</evidence>
<dbReference type="InterPro" id="IPR026259">
    <property type="entry name" value="MauG/Cytc_peroxidase"/>
</dbReference>
<reference evidence="11 12" key="1">
    <citation type="submission" date="2020-01" db="EMBL/GenBank/DDBJ databases">
        <authorList>
            <person name="Kim M.K."/>
        </authorList>
    </citation>
    <scope>NUCLEOTIDE SEQUENCE [LARGE SCALE GENOMIC DNA]</scope>
    <source>
        <strain evidence="11 12">172606-1</strain>
    </source>
</reference>
<feature type="binding site" description="covalent" evidence="8">
    <location>
        <position position="85"/>
    </location>
    <ligand>
        <name>heme c</name>
        <dbReference type="ChEBI" id="CHEBI:61717"/>
        <label>1</label>
    </ligand>
</feature>
<evidence type="ECO:0000313" key="12">
    <source>
        <dbReference type="Proteomes" id="UP000480178"/>
    </source>
</evidence>
<proteinExistence type="predicted"/>
<keyword evidence="12" id="KW-1185">Reference proteome</keyword>
<evidence type="ECO:0000259" key="10">
    <source>
        <dbReference type="PROSITE" id="PS51007"/>
    </source>
</evidence>
<feature type="binding site" description="covalent" evidence="8">
    <location>
        <position position="82"/>
    </location>
    <ligand>
        <name>heme c</name>
        <dbReference type="ChEBI" id="CHEBI:61717"/>
        <label>1</label>
    </ligand>
</feature>
<feature type="binding site" description="axial binding residue" evidence="9">
    <location>
        <position position="239"/>
    </location>
    <ligand>
        <name>heme c</name>
        <dbReference type="ChEBI" id="CHEBI:61717"/>
        <label>2</label>
    </ligand>
    <ligandPart>
        <name>Fe</name>
        <dbReference type="ChEBI" id="CHEBI:18248"/>
    </ligandPart>
</feature>
<keyword evidence="4" id="KW-0732">Signal</keyword>
<dbReference type="RefSeq" id="WP_162441904.1">
    <property type="nucleotide sequence ID" value="NZ_CP048222.1"/>
</dbReference>
<dbReference type="EMBL" id="CP048222">
    <property type="protein sequence ID" value="QHT65827.1"/>
    <property type="molecule type" value="Genomic_DNA"/>
</dbReference>
<feature type="domain" description="Cytochrome c" evidence="10">
    <location>
        <begin position="211"/>
        <end position="350"/>
    </location>
</feature>
<feature type="binding site" description="covalent" evidence="8">
    <location>
        <position position="238"/>
    </location>
    <ligand>
        <name>heme c</name>
        <dbReference type="ChEBI" id="CHEBI:61717"/>
        <label>2</label>
    </ligand>
</feature>
<dbReference type="InterPro" id="IPR004852">
    <property type="entry name" value="Di-haem_cyt_c_peroxidsae"/>
</dbReference>
<dbReference type="Pfam" id="PF03150">
    <property type="entry name" value="CCP_MauG"/>
    <property type="match status" value="1"/>
</dbReference>
<evidence type="ECO:0000313" key="11">
    <source>
        <dbReference type="EMBL" id="QHT65827.1"/>
    </source>
</evidence>
<feature type="binding site" description="covalent" evidence="8">
    <location>
        <position position="235"/>
    </location>
    <ligand>
        <name>heme c</name>
        <dbReference type="ChEBI" id="CHEBI:61717"/>
        <label>2</label>
    </ligand>
</feature>
<dbReference type="Proteomes" id="UP000480178">
    <property type="component" value="Chromosome"/>
</dbReference>
<dbReference type="SUPFAM" id="SSF46626">
    <property type="entry name" value="Cytochrome c"/>
    <property type="match status" value="2"/>
</dbReference>
<protein>
    <submittedName>
        <fullName evidence="11">Cytochrome-c peroxidase</fullName>
    </submittedName>
</protein>
<evidence type="ECO:0000256" key="1">
    <source>
        <dbReference type="ARBA" id="ARBA00004418"/>
    </source>
</evidence>
<keyword evidence="11" id="KW-0575">Peroxidase</keyword>
<dbReference type="GO" id="GO:0046872">
    <property type="term" value="F:metal ion binding"/>
    <property type="evidence" value="ECO:0007669"/>
    <property type="project" value="UniProtKB-KW"/>
</dbReference>
<evidence type="ECO:0000256" key="7">
    <source>
        <dbReference type="ARBA" id="ARBA00023004"/>
    </source>
</evidence>
<evidence type="ECO:0000256" key="2">
    <source>
        <dbReference type="ARBA" id="ARBA00022617"/>
    </source>
</evidence>
<dbReference type="PANTHER" id="PTHR30600">
    <property type="entry name" value="CYTOCHROME C PEROXIDASE-RELATED"/>
    <property type="match status" value="1"/>
</dbReference>
<dbReference type="GO" id="GO:0009055">
    <property type="term" value="F:electron transfer activity"/>
    <property type="evidence" value="ECO:0007669"/>
    <property type="project" value="InterPro"/>
</dbReference>
<name>A0A6C0GD47_9BACT</name>
<comment type="cofactor">
    <cofactor evidence="8">
        <name>heme</name>
        <dbReference type="ChEBI" id="CHEBI:30413"/>
    </cofactor>
    <text evidence="8">Binds 2 heme groups.</text>
</comment>
<gene>
    <name evidence="11" type="ORF">GXP67_03675</name>
</gene>
<dbReference type="InterPro" id="IPR051395">
    <property type="entry name" value="Cytochrome_c_Peroxidase/MauG"/>
</dbReference>
<keyword evidence="2 8" id="KW-0349">Heme</keyword>
<comment type="subcellular location">
    <subcellularLocation>
        <location evidence="1">Periplasm</location>
    </subcellularLocation>
</comment>
<dbReference type="GO" id="GO:0042597">
    <property type="term" value="C:periplasmic space"/>
    <property type="evidence" value="ECO:0007669"/>
    <property type="project" value="UniProtKB-SubCell"/>
</dbReference>
<evidence type="ECO:0000256" key="5">
    <source>
        <dbReference type="ARBA" id="ARBA00022764"/>
    </source>
</evidence>
<keyword evidence="6" id="KW-0560">Oxidoreductase</keyword>
<organism evidence="11 12">
    <name type="scientific">Rhodocytophaga rosea</name>
    <dbReference type="NCBI Taxonomy" id="2704465"/>
    <lineage>
        <taxon>Bacteria</taxon>
        <taxon>Pseudomonadati</taxon>
        <taxon>Bacteroidota</taxon>
        <taxon>Cytophagia</taxon>
        <taxon>Cytophagales</taxon>
        <taxon>Rhodocytophagaceae</taxon>
        <taxon>Rhodocytophaga</taxon>
    </lineage>
</organism>
<accession>A0A6C0GD47</accession>
<sequence>MRFKFIVFSIVLFYILLIGTYAQVASETDEPIQTGPYPLTIPHKFGPGFKIPENNPLTYEGIALGRMLFYEKKLSRDNSISCGTCHQQRLAFTDGKAFSHGVHGKQGRRSSMSLANLLWKFKFFWDGRVSTLEEQALIPIQDTLEMNLPLDEAVAKLQNTAEYPAQFKMVFGTDQITAENIAKALAQFERILISSDSRYDKFLRGELELTEQEKLGMNLFMTHPEPANKLRGANCGDCHGTYKTSMHGIHNNGLDIEPKDKGRELVTGKETDRGKFRAPSLRNIALTAPYMHDGRFKTLEEVLDHYNEHIQSSATLDPLIIEATNQVGGATLLLEPEEKKAVLAFLYTLTDSTFITDKRFSDPYLKEVSANNKKKKK</sequence>
<dbReference type="PROSITE" id="PS51007">
    <property type="entry name" value="CYTC"/>
    <property type="match status" value="1"/>
</dbReference>
<keyword evidence="7 9" id="KW-0408">Iron</keyword>
<evidence type="ECO:0000256" key="4">
    <source>
        <dbReference type="ARBA" id="ARBA00022729"/>
    </source>
</evidence>
<dbReference type="PANTHER" id="PTHR30600:SF10">
    <property type="entry name" value="BLL6722 PROTEIN"/>
    <property type="match status" value="1"/>
</dbReference>
<feature type="binding site" description="axial binding residue" evidence="9">
    <location>
        <position position="86"/>
    </location>
    <ligand>
        <name>heme c</name>
        <dbReference type="ChEBI" id="CHEBI:61717"/>
        <label>1</label>
    </ligand>
    <ligandPart>
        <name>Fe</name>
        <dbReference type="ChEBI" id="CHEBI:18248"/>
    </ligandPart>
</feature>
<dbReference type="AlphaFoldDB" id="A0A6C0GD47"/>
<dbReference type="KEGG" id="rhoz:GXP67_03675"/>
<evidence type="ECO:0000256" key="3">
    <source>
        <dbReference type="ARBA" id="ARBA00022723"/>
    </source>
</evidence>
<dbReference type="GO" id="GO:0004130">
    <property type="term" value="F:cytochrome-c peroxidase activity"/>
    <property type="evidence" value="ECO:0007669"/>
    <property type="project" value="TreeGrafter"/>
</dbReference>
<dbReference type="GO" id="GO:0020037">
    <property type="term" value="F:heme binding"/>
    <property type="evidence" value="ECO:0007669"/>
    <property type="project" value="InterPro"/>
</dbReference>
<dbReference type="InterPro" id="IPR036909">
    <property type="entry name" value="Cyt_c-like_dom_sf"/>
</dbReference>
<evidence type="ECO:0000256" key="9">
    <source>
        <dbReference type="PIRSR" id="PIRSR000294-2"/>
    </source>
</evidence>
<dbReference type="InterPro" id="IPR009056">
    <property type="entry name" value="Cyt_c-like_dom"/>
</dbReference>